<dbReference type="Proteomes" id="UP000069030">
    <property type="component" value="Chromosome"/>
</dbReference>
<evidence type="ECO:0000256" key="3">
    <source>
        <dbReference type="ARBA" id="ARBA00022741"/>
    </source>
</evidence>
<keyword evidence="4" id="KW-0067">ATP-binding</keyword>
<accession>A0AAI8C3K3</accession>
<dbReference type="SUPFAM" id="SSF56059">
    <property type="entry name" value="Glutathione synthetase ATP-binding domain-like"/>
    <property type="match status" value="1"/>
</dbReference>
<dbReference type="GO" id="GO:0046872">
    <property type="term" value="F:metal ion binding"/>
    <property type="evidence" value="ECO:0007669"/>
    <property type="project" value="UniProtKB-KW"/>
</dbReference>
<gene>
    <name evidence="7" type="ORF">AS202_07660</name>
</gene>
<dbReference type="Gene3D" id="3.30.1490.330">
    <property type="match status" value="1"/>
</dbReference>
<keyword evidence="5" id="KW-0460">Magnesium</keyword>
<dbReference type="Pfam" id="PF03738">
    <property type="entry name" value="GSP_synth"/>
    <property type="match status" value="1"/>
</dbReference>
<evidence type="ECO:0000256" key="2">
    <source>
        <dbReference type="ARBA" id="ARBA00022723"/>
    </source>
</evidence>
<proteinExistence type="predicted"/>
<sequence>MRIKYLTADANWQKRLEDNGFGFHTDENNVPYWIEHYYYSIEPAFADEIYNATTELWQMCLEAVDHVITHNLFDQFQIPIFFHDHIKQSWESDAPSIYGRFDFVFDEKKQQLKVLEFNADTPTSLYETGVTQWQWMQHYFGERKDQFNSVHDQLIASWRDLKPYLKGDTLHFSCMRETLEDLTNIEYLRDTAIQAGINTKLIFIDDIGWNGVNFTDLEEETITDIFKLYPWEWLVYEPFALHIPNDEAQANWIEPSWKMILSNKAIMAVLWKLYPNHPLLLETYFDTPNGMRDYVKKPLLSREGANVTLYQHGAIVEATPGDYGEEGYICQELAHLHQESTGYSIIGSWIIGQESCGITFRESNNRITTDKSRFIPHIIEEP</sequence>
<keyword evidence="2" id="KW-0479">Metal-binding</keyword>
<protein>
    <submittedName>
        <fullName evidence="7">Glutathionylspermidine synthase</fullName>
    </submittedName>
</protein>
<dbReference type="AlphaFoldDB" id="A0AAI8C3K3"/>
<evidence type="ECO:0000256" key="5">
    <source>
        <dbReference type="ARBA" id="ARBA00022842"/>
    </source>
</evidence>
<keyword evidence="1" id="KW-0436">Ligase</keyword>
<evidence type="ECO:0000313" key="7">
    <source>
        <dbReference type="EMBL" id="ALU26028.1"/>
    </source>
</evidence>
<organism evidence="7 8">
    <name type="scientific">Myroides odoratimimus</name>
    <dbReference type="NCBI Taxonomy" id="76832"/>
    <lineage>
        <taxon>Bacteria</taxon>
        <taxon>Pseudomonadati</taxon>
        <taxon>Bacteroidota</taxon>
        <taxon>Flavobacteriia</taxon>
        <taxon>Flavobacteriales</taxon>
        <taxon>Flavobacteriaceae</taxon>
        <taxon>Myroides</taxon>
    </lineage>
</organism>
<dbReference type="InterPro" id="IPR016185">
    <property type="entry name" value="PreATP-grasp_dom_sf"/>
</dbReference>
<feature type="domain" description="Glutathionylspermidine synthase pre-ATP-grasp-like" evidence="6">
    <location>
        <begin position="12"/>
        <end position="379"/>
    </location>
</feature>
<dbReference type="GO" id="GO:0005524">
    <property type="term" value="F:ATP binding"/>
    <property type="evidence" value="ECO:0007669"/>
    <property type="project" value="UniProtKB-KW"/>
</dbReference>
<evidence type="ECO:0000313" key="8">
    <source>
        <dbReference type="Proteomes" id="UP000069030"/>
    </source>
</evidence>
<dbReference type="RefSeq" id="WP_058699235.1">
    <property type="nucleotide sequence ID" value="NZ_CP013690.1"/>
</dbReference>
<dbReference type="SUPFAM" id="SSF52440">
    <property type="entry name" value="PreATP-grasp domain"/>
    <property type="match status" value="1"/>
</dbReference>
<evidence type="ECO:0000259" key="6">
    <source>
        <dbReference type="Pfam" id="PF03738"/>
    </source>
</evidence>
<reference evidence="7 8" key="1">
    <citation type="journal article" date="2016" name="J. Zhejiang Univ. Sci. B">
        <title>Antibiotic resistance mechanisms of Myroides sp.</title>
        <authorList>
            <person name="Hu S."/>
            <person name="Yuan S."/>
            <person name="Qu H."/>
            <person name="Jiang T."/>
            <person name="Zhou Y."/>
            <person name="Wang M."/>
            <person name="Ming D."/>
        </authorList>
    </citation>
    <scope>NUCLEOTIDE SEQUENCE [LARGE SCALE GENOMIC DNA]</scope>
    <source>
        <strain evidence="7 8">PR63039</strain>
    </source>
</reference>
<name>A0AAI8C3K3_9FLAO</name>
<dbReference type="KEGG" id="mod:AS202_07660"/>
<evidence type="ECO:0000256" key="1">
    <source>
        <dbReference type="ARBA" id="ARBA00022598"/>
    </source>
</evidence>
<keyword evidence="3" id="KW-0547">Nucleotide-binding</keyword>
<dbReference type="GO" id="GO:0016874">
    <property type="term" value="F:ligase activity"/>
    <property type="evidence" value="ECO:0007669"/>
    <property type="project" value="UniProtKB-KW"/>
</dbReference>
<dbReference type="EMBL" id="CP013690">
    <property type="protein sequence ID" value="ALU26028.1"/>
    <property type="molecule type" value="Genomic_DNA"/>
</dbReference>
<dbReference type="InterPro" id="IPR005494">
    <property type="entry name" value="GSPS_pre-ATP-grasp-like_dom"/>
</dbReference>
<evidence type="ECO:0000256" key="4">
    <source>
        <dbReference type="ARBA" id="ARBA00022840"/>
    </source>
</evidence>